<dbReference type="PANTHER" id="PTHR31669:SF174">
    <property type="entry name" value="PROTEIN FAR1-RELATED SEQUENCE 10-RELATED"/>
    <property type="match status" value="1"/>
</dbReference>
<sequence>MDNHGETISFGCVLLQDESSQYSYGLYSWFSPYLGSQYEEFEVEFDMLCHIEGVEDFEHQWNLLVAHFGLDSDKHIALLSSYRASQLFSYVRGYFLAQAMTIDFSQSSETFLKRILSGQTCLPVFFSRLVLLPTSET</sequence>
<gene>
    <name evidence="2" type="ORF">Ddye_024051</name>
</gene>
<dbReference type="AlphaFoldDB" id="A0AAD9WTU3"/>
<organism evidence="2 3">
    <name type="scientific">Dipteronia dyeriana</name>
    <dbReference type="NCBI Taxonomy" id="168575"/>
    <lineage>
        <taxon>Eukaryota</taxon>
        <taxon>Viridiplantae</taxon>
        <taxon>Streptophyta</taxon>
        <taxon>Embryophyta</taxon>
        <taxon>Tracheophyta</taxon>
        <taxon>Spermatophyta</taxon>
        <taxon>Magnoliopsida</taxon>
        <taxon>eudicotyledons</taxon>
        <taxon>Gunneridae</taxon>
        <taxon>Pentapetalae</taxon>
        <taxon>rosids</taxon>
        <taxon>malvids</taxon>
        <taxon>Sapindales</taxon>
        <taxon>Sapindaceae</taxon>
        <taxon>Hippocastanoideae</taxon>
        <taxon>Acereae</taxon>
        <taxon>Dipteronia</taxon>
    </lineage>
</organism>
<comment type="caution">
    <text evidence="2">The sequence shown here is derived from an EMBL/GenBank/DDBJ whole genome shotgun (WGS) entry which is preliminary data.</text>
</comment>
<accession>A0AAD9WTU3</accession>
<evidence type="ECO:0000313" key="3">
    <source>
        <dbReference type="Proteomes" id="UP001280121"/>
    </source>
</evidence>
<dbReference type="GO" id="GO:0006355">
    <property type="term" value="P:regulation of DNA-templated transcription"/>
    <property type="evidence" value="ECO:0007669"/>
    <property type="project" value="UniProtKB-UniRule"/>
</dbReference>
<comment type="subcellular location">
    <subcellularLocation>
        <location evidence="1">Nucleus</location>
    </subcellularLocation>
</comment>
<keyword evidence="1" id="KW-0479">Metal-binding</keyword>
<evidence type="ECO:0000256" key="1">
    <source>
        <dbReference type="RuleBase" id="RU367018"/>
    </source>
</evidence>
<proteinExistence type="inferred from homology"/>
<keyword evidence="3" id="KW-1185">Reference proteome</keyword>
<dbReference type="EMBL" id="JANJYI010000007">
    <property type="protein sequence ID" value="KAK2642288.1"/>
    <property type="molecule type" value="Genomic_DNA"/>
</dbReference>
<keyword evidence="1" id="KW-0863">Zinc-finger</keyword>
<dbReference type="GO" id="GO:0005634">
    <property type="term" value="C:nucleus"/>
    <property type="evidence" value="ECO:0007669"/>
    <property type="project" value="UniProtKB-SubCell"/>
</dbReference>
<comment type="similarity">
    <text evidence="1">Belongs to the FHY3/FAR1 family.</text>
</comment>
<dbReference type="GO" id="GO:0008270">
    <property type="term" value="F:zinc ion binding"/>
    <property type="evidence" value="ECO:0007669"/>
    <property type="project" value="UniProtKB-UniRule"/>
</dbReference>
<dbReference type="PANTHER" id="PTHR31669">
    <property type="entry name" value="PROTEIN FAR1-RELATED SEQUENCE 10-RELATED"/>
    <property type="match status" value="1"/>
</dbReference>
<comment type="function">
    <text evidence="1">Putative transcription activator involved in regulating light control of development.</text>
</comment>
<evidence type="ECO:0000313" key="2">
    <source>
        <dbReference type="EMBL" id="KAK2642288.1"/>
    </source>
</evidence>
<protein>
    <recommendedName>
        <fullName evidence="1">Protein FAR1-RELATED SEQUENCE</fullName>
    </recommendedName>
</protein>
<dbReference type="InterPro" id="IPR031052">
    <property type="entry name" value="FHY3/FAR1"/>
</dbReference>
<name>A0AAD9WTU3_9ROSI</name>
<dbReference type="Proteomes" id="UP001280121">
    <property type="component" value="Unassembled WGS sequence"/>
</dbReference>
<keyword evidence="1" id="KW-0862">Zinc</keyword>
<reference evidence="2" key="1">
    <citation type="journal article" date="2023" name="Plant J.">
        <title>Genome sequences and population genomics provide insights into the demographic history, inbreeding, and mutation load of two 'living fossil' tree species of Dipteronia.</title>
        <authorList>
            <person name="Feng Y."/>
            <person name="Comes H.P."/>
            <person name="Chen J."/>
            <person name="Zhu S."/>
            <person name="Lu R."/>
            <person name="Zhang X."/>
            <person name="Li P."/>
            <person name="Qiu J."/>
            <person name="Olsen K.M."/>
            <person name="Qiu Y."/>
        </authorList>
    </citation>
    <scope>NUCLEOTIDE SEQUENCE</scope>
    <source>
        <strain evidence="2">KIB01</strain>
    </source>
</reference>
<keyword evidence="1" id="KW-0539">Nucleus</keyword>